<reference evidence="2" key="1">
    <citation type="submission" date="2016-09" db="EMBL/GenBank/DDBJ databases">
        <authorList>
            <person name="Varghese N."/>
            <person name="Submissions S."/>
        </authorList>
    </citation>
    <scope>NUCLEOTIDE SEQUENCE [LARGE SCALE GENOMIC DNA]</scope>
    <source>
        <strain evidence="2">25nlg</strain>
    </source>
</reference>
<dbReference type="AlphaFoldDB" id="A0A1G6LUD5"/>
<organism evidence="1 2">
    <name type="scientific">Shouchella lonarensis</name>
    <dbReference type="NCBI Taxonomy" id="1464122"/>
    <lineage>
        <taxon>Bacteria</taxon>
        <taxon>Bacillati</taxon>
        <taxon>Bacillota</taxon>
        <taxon>Bacilli</taxon>
        <taxon>Bacillales</taxon>
        <taxon>Bacillaceae</taxon>
        <taxon>Shouchella</taxon>
    </lineage>
</organism>
<keyword evidence="2" id="KW-1185">Reference proteome</keyword>
<dbReference type="STRING" id="1464122.SAMN05421737_1093"/>
<sequence length="312" mass="36698">MEHMTLFESAPYTRAYLAKRYESLSVIDVNKMSYKNCYTFMYQLKHGKLYLSQAHTAPIDIQPMLLFYGLTQLIKACILTVDPFYPTTTAVLAHGVTTRKRKKQDYAFLDDEVKIQHRGLYKHMLNTMFHMKHFPIDKYTMKILLKQLPAMQPLFQSLRSEDIYFIGKHLNESTIVFDSNVLDQYHMTATRMTNYLHDTGLKNDSLHTYEKRGDLFLTISTGNFSVEKLTSLRFTQTHTPVLHRNRADCLLLPELAVYYLVLYNLSMICRYETEWWGERLHTMDSDDIPFIKSFLRQAQERIPQLISAELDT</sequence>
<gene>
    <name evidence="1" type="ORF">SAMN05421737_1093</name>
</gene>
<accession>A0A1G6LUD5</accession>
<evidence type="ECO:0000313" key="1">
    <source>
        <dbReference type="EMBL" id="SDC46809.1"/>
    </source>
</evidence>
<dbReference type="Proteomes" id="UP000242662">
    <property type="component" value="Unassembled WGS sequence"/>
</dbReference>
<protein>
    <submittedName>
        <fullName evidence="1">YaaC-like Protein</fullName>
    </submittedName>
</protein>
<name>A0A1G6LUD5_9BACI</name>
<proteinExistence type="predicted"/>
<dbReference type="OrthoDB" id="2380109at2"/>
<dbReference type="EMBL" id="FMYM01000009">
    <property type="protein sequence ID" value="SDC46809.1"/>
    <property type="molecule type" value="Genomic_DNA"/>
</dbReference>
<evidence type="ECO:0000313" key="2">
    <source>
        <dbReference type="Proteomes" id="UP000242662"/>
    </source>
</evidence>
<dbReference type="Pfam" id="PF14175">
    <property type="entry name" value="YaaC"/>
    <property type="match status" value="1"/>
</dbReference>
<dbReference type="InterPro" id="IPR026988">
    <property type="entry name" value="YaaC-like"/>
</dbReference>
<dbReference type="RefSeq" id="WP_090776187.1">
    <property type="nucleotide sequence ID" value="NZ_FMYM01000009.1"/>
</dbReference>